<accession>A0A4R3JAZ6</accession>
<dbReference type="Pfam" id="PF00583">
    <property type="entry name" value="Acetyltransf_1"/>
    <property type="match status" value="1"/>
</dbReference>
<dbReference type="GO" id="GO:0016747">
    <property type="term" value="F:acyltransferase activity, transferring groups other than amino-acyl groups"/>
    <property type="evidence" value="ECO:0007669"/>
    <property type="project" value="InterPro"/>
</dbReference>
<protein>
    <submittedName>
        <fullName evidence="3">Acetyltransferase (GNAT) family protein</fullName>
    </submittedName>
</protein>
<keyword evidence="4" id="KW-1185">Reference proteome</keyword>
<name>A0A4R3JAZ6_9PROT</name>
<dbReference type="EMBL" id="SLZW01000004">
    <property type="protein sequence ID" value="TCS63058.1"/>
    <property type="molecule type" value="Genomic_DNA"/>
</dbReference>
<evidence type="ECO:0000313" key="3">
    <source>
        <dbReference type="EMBL" id="TCS63058.1"/>
    </source>
</evidence>
<evidence type="ECO:0000259" key="2">
    <source>
        <dbReference type="PROSITE" id="PS51186"/>
    </source>
</evidence>
<dbReference type="AlphaFoldDB" id="A0A4R3JAZ6"/>
<dbReference type="InterPro" id="IPR016181">
    <property type="entry name" value="Acyl_CoA_acyltransferase"/>
</dbReference>
<dbReference type="SUPFAM" id="SSF55729">
    <property type="entry name" value="Acyl-CoA N-acyltransferases (Nat)"/>
    <property type="match status" value="1"/>
</dbReference>
<reference evidence="3 4" key="1">
    <citation type="submission" date="2019-03" db="EMBL/GenBank/DDBJ databases">
        <title>Genomic Encyclopedia of Type Strains, Phase IV (KMG-IV): sequencing the most valuable type-strain genomes for metagenomic binning, comparative biology and taxonomic classification.</title>
        <authorList>
            <person name="Goeker M."/>
        </authorList>
    </citation>
    <scope>NUCLEOTIDE SEQUENCE [LARGE SCALE GENOMIC DNA]</scope>
    <source>
        <strain evidence="3 4">DSM 101688</strain>
    </source>
</reference>
<comment type="caution">
    <text evidence="3">The sequence shown here is derived from an EMBL/GenBank/DDBJ whole genome shotgun (WGS) entry which is preliminary data.</text>
</comment>
<proteinExistence type="predicted"/>
<feature type="domain" description="N-acetyltransferase" evidence="2">
    <location>
        <begin position="34"/>
        <end position="190"/>
    </location>
</feature>
<organism evidence="3 4">
    <name type="scientific">Varunaivibrio sulfuroxidans</name>
    <dbReference type="NCBI Taxonomy" id="1773489"/>
    <lineage>
        <taxon>Bacteria</taxon>
        <taxon>Pseudomonadati</taxon>
        <taxon>Pseudomonadota</taxon>
        <taxon>Alphaproteobacteria</taxon>
        <taxon>Rhodospirillales</taxon>
        <taxon>Magnetovibrionaceae</taxon>
        <taxon>Varunaivibrio</taxon>
    </lineage>
</organism>
<evidence type="ECO:0000313" key="4">
    <source>
        <dbReference type="Proteomes" id="UP000295304"/>
    </source>
</evidence>
<dbReference type="OrthoDB" id="7862812at2"/>
<sequence length="190" mass="21105">MSMDAQTAARIATQPPPGPKGGEDDGGKTRGRNVAIRLAADMRDVECMIELGRVAHRESRFADLEYAPDKLMQSALGAMTEEGRKRMCLLMAEYRGDLLGMIVATVGSHWFSSELGASAMVYYVHPDHRGSMAAIKLLHGFRRWAQNRRVRRININVTSGVGMARTDKLMRRLGFEFTGGNYVLEMGSLR</sequence>
<dbReference type="InterPro" id="IPR000182">
    <property type="entry name" value="GNAT_dom"/>
</dbReference>
<gene>
    <name evidence="3" type="ORF">EDD55_104149</name>
</gene>
<dbReference type="Gene3D" id="3.40.630.30">
    <property type="match status" value="1"/>
</dbReference>
<dbReference type="PROSITE" id="PS51186">
    <property type="entry name" value="GNAT"/>
    <property type="match status" value="1"/>
</dbReference>
<dbReference type="Proteomes" id="UP000295304">
    <property type="component" value="Unassembled WGS sequence"/>
</dbReference>
<evidence type="ECO:0000256" key="1">
    <source>
        <dbReference type="SAM" id="MobiDB-lite"/>
    </source>
</evidence>
<keyword evidence="3" id="KW-0808">Transferase</keyword>
<feature type="region of interest" description="Disordered" evidence="1">
    <location>
        <begin position="1"/>
        <end position="30"/>
    </location>
</feature>